<dbReference type="InterPro" id="IPR011990">
    <property type="entry name" value="TPR-like_helical_dom_sf"/>
</dbReference>
<dbReference type="Proteomes" id="UP001152797">
    <property type="component" value="Unassembled WGS sequence"/>
</dbReference>
<evidence type="ECO:0000313" key="3">
    <source>
        <dbReference type="Proteomes" id="UP001152797"/>
    </source>
</evidence>
<reference evidence="2 3" key="2">
    <citation type="submission" date="2024-05" db="EMBL/GenBank/DDBJ databases">
        <authorList>
            <person name="Chen Y."/>
            <person name="Shah S."/>
            <person name="Dougan E. K."/>
            <person name="Thang M."/>
            <person name="Chan C."/>
        </authorList>
    </citation>
    <scope>NUCLEOTIDE SEQUENCE [LARGE SCALE GENOMIC DNA]</scope>
</reference>
<dbReference type="EMBL" id="CAMXCT020006597">
    <property type="protein sequence ID" value="CAL1170058.1"/>
    <property type="molecule type" value="Genomic_DNA"/>
</dbReference>
<keyword evidence="3" id="KW-1185">Reference proteome</keyword>
<evidence type="ECO:0000313" key="2">
    <source>
        <dbReference type="EMBL" id="CAL4803995.1"/>
    </source>
</evidence>
<gene>
    <name evidence="1" type="ORF">C1SCF055_LOCUS41397</name>
</gene>
<organism evidence="1">
    <name type="scientific">Cladocopium goreaui</name>
    <dbReference type="NCBI Taxonomy" id="2562237"/>
    <lineage>
        <taxon>Eukaryota</taxon>
        <taxon>Sar</taxon>
        <taxon>Alveolata</taxon>
        <taxon>Dinophyceae</taxon>
        <taxon>Suessiales</taxon>
        <taxon>Symbiodiniaceae</taxon>
        <taxon>Cladocopium</taxon>
    </lineage>
</organism>
<proteinExistence type="predicted"/>
<protein>
    <submittedName>
        <fullName evidence="2">BTB and MATH domain-containing protein 42</fullName>
    </submittedName>
</protein>
<comment type="caution">
    <text evidence="1">The sequence shown here is derived from an EMBL/GenBank/DDBJ whole genome shotgun (WGS) entry which is preliminary data.</text>
</comment>
<name>A0A9P1DXJ5_9DINO</name>
<dbReference type="Gene3D" id="1.25.40.10">
    <property type="entry name" value="Tetratricopeptide repeat domain"/>
    <property type="match status" value="1"/>
</dbReference>
<accession>A0A9P1DXJ5</accession>
<reference evidence="1" key="1">
    <citation type="submission" date="2022-10" db="EMBL/GenBank/DDBJ databases">
        <authorList>
            <person name="Chen Y."/>
            <person name="Dougan E. K."/>
            <person name="Chan C."/>
            <person name="Rhodes N."/>
            <person name="Thang M."/>
        </authorList>
    </citation>
    <scope>NUCLEOTIDE SEQUENCE</scope>
</reference>
<sequence>MKSKEKHLYLCLTIPTTDTEFNGIVTELREVFAAVHILPANERRKGNQDLKQKRTRKVEHVQNVGSSLVDRLLKLRGESGSVKSHRWRDPSPSKKLGLQRHVFGLNVPTVLRETLLVELTMVRFLAHDDDGAPSPVVDDEPEEEAEAVEVEAKKEERAGRSKIATLAARLCADQCLGLRSKTWNAGSEGQRREQQRGLITFSVCRSIVLKPLKKSVRHAMPRGGRPGLRRAWMLPSVCIIVELLARRPKLLGFGTVSNLDSFCYSTALRIFGQLEDTERVCEVYQEALKDCGLNGHLAMSRISAAARVADVKTVAQVLDQMESRRVDIDLYHLTSAIRACSDFESKERHLVAEYFFTQIHELRLQPDTAVFSSMVATQWQAPLPVIDSLYIDMKNMQVEPDKLFAELYLTTVLQKPRGQIWDRNNKFLESVLQNKPLDRVKAAQNALLDFHDANVTLSRLCKDIDYVLRQRYKPPDSHDPYL</sequence>
<dbReference type="AlphaFoldDB" id="A0A9P1DXJ5"/>
<dbReference type="EMBL" id="CAMXCT010006597">
    <property type="protein sequence ID" value="CAI4016683.1"/>
    <property type="molecule type" value="Genomic_DNA"/>
</dbReference>
<dbReference type="EMBL" id="CAMXCT030006597">
    <property type="protein sequence ID" value="CAL4803995.1"/>
    <property type="molecule type" value="Genomic_DNA"/>
</dbReference>
<evidence type="ECO:0000313" key="1">
    <source>
        <dbReference type="EMBL" id="CAI4016683.1"/>
    </source>
</evidence>
<dbReference type="OrthoDB" id="541883at2759"/>